<dbReference type="PANTHER" id="PTHR38104:SF1">
    <property type="entry name" value="ANTI-SIGMA-E FACTOR RSEA"/>
    <property type="match status" value="1"/>
</dbReference>
<sequence>MNHSESAREQVSALADGQLRGQILVQAVAQVCDDEALRNTWQTYHLIGDVMRTGNHAPCTDTSAFMARLQKRLAEEPPRAKPVLVPVTVAHPVVQRVEAANEPMFRWKLVAGAASLAAAAAIGWNFVGYGAGAGMGVGAELAQQSTSQGTSANAIVAVAERVPAASSVVPVLEPSRVVVGNMPQVMLRDPRLDQLLEAHQQAGGASQMPSGFLRNATFEGSSR</sequence>
<feature type="region of interest" description="Disordered" evidence="1">
    <location>
        <begin position="200"/>
        <end position="223"/>
    </location>
</feature>
<accession>A0ABT9S0C3</accession>
<gene>
    <name evidence="3" type="ORF">J2W36_000038</name>
</gene>
<protein>
    <submittedName>
        <fullName evidence="3">Sigma-E factor negative regulatory protein RseA</fullName>
    </submittedName>
</protein>
<evidence type="ECO:0000256" key="1">
    <source>
        <dbReference type="SAM" id="MobiDB-lite"/>
    </source>
</evidence>
<dbReference type="RefSeq" id="WP_307687633.1">
    <property type="nucleotide sequence ID" value="NZ_JAUSRO010000001.1"/>
</dbReference>
<keyword evidence="4" id="KW-1185">Reference proteome</keyword>
<dbReference type="CDD" id="cd16328">
    <property type="entry name" value="RseA_N"/>
    <property type="match status" value="1"/>
</dbReference>
<dbReference type="InterPro" id="IPR036147">
    <property type="entry name" value="Anti-sigma_E_RseA_N_sf"/>
</dbReference>
<name>A0ABT9S0C3_9BURK</name>
<dbReference type="SUPFAM" id="SSF89069">
    <property type="entry name" value="N-terminal, cytoplasmic domain of anti-sigmaE factor RseA"/>
    <property type="match status" value="1"/>
</dbReference>
<dbReference type="InterPro" id="IPR052383">
    <property type="entry name" value="Anti-sigma-E_RseA-like"/>
</dbReference>
<proteinExistence type="predicted"/>
<dbReference type="Gene3D" id="1.10.10.880">
    <property type="entry name" value="Anti sigma-E protein RseA, N-terminal domain"/>
    <property type="match status" value="1"/>
</dbReference>
<evidence type="ECO:0000259" key="2">
    <source>
        <dbReference type="Pfam" id="PF03872"/>
    </source>
</evidence>
<reference evidence="3 4" key="1">
    <citation type="submission" date="2023-07" db="EMBL/GenBank/DDBJ databases">
        <title>Sorghum-associated microbial communities from plants grown in Nebraska, USA.</title>
        <authorList>
            <person name="Schachtman D."/>
        </authorList>
    </citation>
    <scope>NUCLEOTIDE SEQUENCE [LARGE SCALE GENOMIC DNA]</scope>
    <source>
        <strain evidence="3 4">DS1607</strain>
    </source>
</reference>
<evidence type="ECO:0000313" key="4">
    <source>
        <dbReference type="Proteomes" id="UP001226867"/>
    </source>
</evidence>
<feature type="domain" description="Anti sigma-E protein RseA N-terminal" evidence="2">
    <location>
        <begin position="8"/>
        <end position="91"/>
    </location>
</feature>
<organism evidence="3 4">
    <name type="scientific">Variovorax ginsengisoli</name>
    <dbReference type="NCBI Taxonomy" id="363844"/>
    <lineage>
        <taxon>Bacteria</taxon>
        <taxon>Pseudomonadati</taxon>
        <taxon>Pseudomonadota</taxon>
        <taxon>Betaproteobacteria</taxon>
        <taxon>Burkholderiales</taxon>
        <taxon>Comamonadaceae</taxon>
        <taxon>Variovorax</taxon>
    </lineage>
</organism>
<dbReference type="EMBL" id="JAUSRO010000001">
    <property type="protein sequence ID" value="MDP9897805.1"/>
    <property type="molecule type" value="Genomic_DNA"/>
</dbReference>
<evidence type="ECO:0000313" key="3">
    <source>
        <dbReference type="EMBL" id="MDP9897805.1"/>
    </source>
</evidence>
<dbReference type="Proteomes" id="UP001226867">
    <property type="component" value="Unassembled WGS sequence"/>
</dbReference>
<dbReference type="PANTHER" id="PTHR38104">
    <property type="match status" value="1"/>
</dbReference>
<comment type="caution">
    <text evidence="3">The sequence shown here is derived from an EMBL/GenBank/DDBJ whole genome shotgun (WGS) entry which is preliminary data.</text>
</comment>
<dbReference type="InterPro" id="IPR005572">
    <property type="entry name" value="Anti-sigma_E_RseA_N"/>
</dbReference>
<dbReference type="Pfam" id="PF03872">
    <property type="entry name" value="RseA_N"/>
    <property type="match status" value="1"/>
</dbReference>